<dbReference type="EMBL" id="LWDP01000017">
    <property type="protein sequence ID" value="ORD94536.1"/>
    <property type="molecule type" value="Genomic_DNA"/>
</dbReference>
<keyword evidence="3" id="KW-1185">Reference proteome</keyword>
<organism evidence="2 3">
    <name type="scientific">Enterospora canceri</name>
    <dbReference type="NCBI Taxonomy" id="1081671"/>
    <lineage>
        <taxon>Eukaryota</taxon>
        <taxon>Fungi</taxon>
        <taxon>Fungi incertae sedis</taxon>
        <taxon>Microsporidia</taxon>
        <taxon>Enterocytozoonidae</taxon>
        <taxon>Enterospora</taxon>
    </lineage>
</organism>
<feature type="transmembrane region" description="Helical" evidence="1">
    <location>
        <begin position="109"/>
        <end position="128"/>
    </location>
</feature>
<evidence type="ECO:0000313" key="3">
    <source>
        <dbReference type="Proteomes" id="UP000192639"/>
    </source>
</evidence>
<evidence type="ECO:0000313" key="2">
    <source>
        <dbReference type="EMBL" id="ORD94536.1"/>
    </source>
</evidence>
<keyword evidence="1" id="KW-0812">Transmembrane</keyword>
<dbReference type="VEuPathDB" id="MicrosporidiaDB:ECANGB1_614"/>
<comment type="caution">
    <text evidence="2">The sequence shown here is derived from an EMBL/GenBank/DDBJ whole genome shotgun (WGS) entry which is preliminary data.</text>
</comment>
<keyword evidence="1" id="KW-0472">Membrane</keyword>
<dbReference type="Proteomes" id="UP000192639">
    <property type="component" value="Unassembled WGS sequence"/>
</dbReference>
<reference evidence="2 3" key="1">
    <citation type="journal article" date="2017" name="Environ. Microbiol.">
        <title>Decay of the glycolytic pathway and adaptation to intranuclear parasitism within Enterocytozoonidae microsporidia.</title>
        <authorList>
            <person name="Wiredu Boakye D."/>
            <person name="Jaroenlak P."/>
            <person name="Prachumwat A."/>
            <person name="Williams T.A."/>
            <person name="Bateman K.S."/>
            <person name="Itsathitphaisarn O."/>
            <person name="Sritunyalucksana K."/>
            <person name="Paszkiewicz K.H."/>
            <person name="Moore K.A."/>
            <person name="Stentiford G.D."/>
            <person name="Williams B.A."/>
        </authorList>
    </citation>
    <scope>NUCLEOTIDE SEQUENCE [LARGE SCALE GENOMIC DNA]</scope>
    <source>
        <strain evidence="2 3">GB1</strain>
    </source>
</reference>
<proteinExistence type="predicted"/>
<name>A0A1Y1S7W5_9MICR</name>
<dbReference type="OrthoDB" id="10482130at2759"/>
<feature type="transmembrane region" description="Helical" evidence="1">
    <location>
        <begin position="27"/>
        <end position="46"/>
    </location>
</feature>
<sequence length="176" mass="20723">MFIRTGKYLYTEMSELQERFKIFTKTFVCHFALMSMLHSSMIYMMMNYDDNTALANIFVAKEIAYSVGMYSYLITIFSTSLKMPFFAFIIEIFLIADVAIPLRPVIRKSTFPLVLSSFAFIVSFYLEYKSDCNFIKYMQNTYSGFTPQIDTLTDTSYSILMFACFYSSVLNYYRIW</sequence>
<dbReference type="AlphaFoldDB" id="A0A1Y1S7W5"/>
<keyword evidence="1" id="KW-1133">Transmembrane helix</keyword>
<accession>A0A1Y1S7W5</accession>
<gene>
    <name evidence="2" type="ORF">ECANGB1_614</name>
</gene>
<feature type="transmembrane region" description="Helical" evidence="1">
    <location>
        <begin position="85"/>
        <end position="103"/>
    </location>
</feature>
<evidence type="ECO:0000256" key="1">
    <source>
        <dbReference type="SAM" id="Phobius"/>
    </source>
</evidence>
<protein>
    <submittedName>
        <fullName evidence="2">Uncharacterized protein</fullName>
    </submittedName>
</protein>